<evidence type="ECO:0000256" key="1">
    <source>
        <dbReference type="SAM" id="MobiDB-lite"/>
    </source>
</evidence>
<feature type="transmembrane region" description="Helical" evidence="2">
    <location>
        <begin position="304"/>
        <end position="326"/>
    </location>
</feature>
<comment type="caution">
    <text evidence="3">The sequence shown here is derived from an EMBL/GenBank/DDBJ whole genome shotgun (WGS) entry which is preliminary data.</text>
</comment>
<feature type="region of interest" description="Disordered" evidence="1">
    <location>
        <begin position="250"/>
        <end position="294"/>
    </location>
</feature>
<organism evidence="3 4">
    <name type="scientific">Fusarium oxysporum</name>
    <name type="common">Fusarium vascular wilt</name>
    <dbReference type="NCBI Taxonomy" id="5507"/>
    <lineage>
        <taxon>Eukaryota</taxon>
        <taxon>Fungi</taxon>
        <taxon>Dikarya</taxon>
        <taxon>Ascomycota</taxon>
        <taxon>Pezizomycotina</taxon>
        <taxon>Sordariomycetes</taxon>
        <taxon>Hypocreomycetidae</taxon>
        <taxon>Hypocreales</taxon>
        <taxon>Nectriaceae</taxon>
        <taxon>Fusarium</taxon>
        <taxon>Fusarium oxysporum species complex</taxon>
    </lineage>
</organism>
<feature type="compositionally biased region" description="Polar residues" evidence="1">
    <location>
        <begin position="262"/>
        <end position="280"/>
    </location>
</feature>
<gene>
    <name evidence="3" type="ORF">BFJ68_g14484</name>
</gene>
<dbReference type="AlphaFoldDB" id="A0A420PUR3"/>
<dbReference type="Gene3D" id="2.60.40.420">
    <property type="entry name" value="Cupredoxins - blue copper proteins"/>
    <property type="match status" value="1"/>
</dbReference>
<reference evidence="3 4" key="1">
    <citation type="journal article" date="2018" name="Sci. Rep.">
        <title>Characterisation of pathogen-specific regions and novel effector candidates in Fusarium oxysporum f. sp. cepae.</title>
        <authorList>
            <person name="Armitage A.D."/>
            <person name="Taylor A."/>
            <person name="Sobczyk M.K."/>
            <person name="Baxter L."/>
            <person name="Greenfield B.P."/>
            <person name="Bates H.J."/>
            <person name="Wilson F."/>
            <person name="Jackson A.C."/>
            <person name="Ott S."/>
            <person name="Harrison R.J."/>
            <person name="Clarkson J.P."/>
        </authorList>
    </citation>
    <scope>NUCLEOTIDE SEQUENCE [LARGE SCALE GENOMIC DNA]</scope>
    <source>
        <strain evidence="3 4">Fo_A28</strain>
    </source>
</reference>
<dbReference type="VEuPathDB" id="FungiDB:FOC4_g10010243"/>
<proteinExistence type="predicted"/>
<evidence type="ECO:0000313" key="4">
    <source>
        <dbReference type="Proteomes" id="UP000285860"/>
    </source>
</evidence>
<dbReference type="VEuPathDB" id="FungiDB:FOZG_14531"/>
<evidence type="ECO:0000256" key="2">
    <source>
        <dbReference type="SAM" id="Phobius"/>
    </source>
</evidence>
<keyword evidence="2" id="KW-0812">Transmembrane</keyword>
<accession>A0A420PUR3</accession>
<evidence type="ECO:0000313" key="3">
    <source>
        <dbReference type="EMBL" id="RKK96222.1"/>
    </source>
</evidence>
<dbReference type="VEuPathDB" id="FungiDB:FOMG_15954"/>
<dbReference type="VEuPathDB" id="FungiDB:HZS61_001952"/>
<evidence type="ECO:0008006" key="5">
    <source>
        <dbReference type="Google" id="ProtNLM"/>
    </source>
</evidence>
<keyword evidence="2" id="KW-0472">Membrane</keyword>
<dbReference type="SUPFAM" id="SSF49503">
    <property type="entry name" value="Cupredoxins"/>
    <property type="match status" value="1"/>
</dbReference>
<feature type="compositionally biased region" description="Polar residues" evidence="1">
    <location>
        <begin position="381"/>
        <end position="424"/>
    </location>
</feature>
<dbReference type="VEuPathDB" id="FungiDB:FOC1_g10004339"/>
<dbReference type="PANTHER" id="PTHR34883">
    <property type="entry name" value="SERINE-RICH PROTEIN, PUTATIVE-RELATED-RELATED"/>
    <property type="match status" value="1"/>
</dbReference>
<keyword evidence="2" id="KW-1133">Transmembrane helix</keyword>
<dbReference type="EMBL" id="MRCY01000123">
    <property type="protein sequence ID" value="RKK96222.1"/>
    <property type="molecule type" value="Genomic_DNA"/>
</dbReference>
<dbReference type="InterPro" id="IPR052953">
    <property type="entry name" value="Ser-rich/MCO-related"/>
</dbReference>
<dbReference type="VEuPathDB" id="FungiDB:FOXG_10230"/>
<feature type="compositionally biased region" description="Low complexity" evidence="1">
    <location>
        <begin position="281"/>
        <end position="291"/>
    </location>
</feature>
<dbReference type="VEuPathDB" id="FungiDB:FOIG_08387"/>
<dbReference type="CDD" id="cd12087">
    <property type="entry name" value="TM_EGFR-like"/>
    <property type="match status" value="1"/>
</dbReference>
<protein>
    <recommendedName>
        <fullName evidence="5">Extracellular serine-rich protein</fullName>
    </recommendedName>
</protein>
<name>A0A420PUR3_FUSOX</name>
<dbReference type="Proteomes" id="UP000285860">
    <property type="component" value="Unassembled WGS sequence"/>
</dbReference>
<dbReference type="InterPro" id="IPR008972">
    <property type="entry name" value="Cupredoxin"/>
</dbReference>
<dbReference type="PANTHER" id="PTHR34883:SF19">
    <property type="entry name" value="EXTRACELLULAR SERINE-RICH PROTEIN"/>
    <property type="match status" value="1"/>
</dbReference>
<sequence>MFLLSRQASDLAGDSCLGRFPLFTSPTSRGMFLSLTRNSDLAYFPSPRLFLLFDLLKKYRFFLYENCVISERREPVTMLPKQFLGLSSILVGSWAQKAPEAVEPDMTEAPSSTTNTATTTTITTHTINVGAAGHKFTPNDIKADVGDILEYRFYPDAHWVIRGDFDNPCIPYEYVDVDRTGFSSGLQPVKAITNDAPRFRVRVNNTEPIFYYCGAPGSCVKYHMMGVVNPLKNETLKDWLKKADNVDYQLRPGEPFPKEEGPNTSTTSAIPEPTKSTIPESTTSGQTGSSSYHPANGNSLSGGAIAGIVIGSVAVLLLIICVIYLCGRRGGFNEAYHKAFSNNAMPSNLNGTLPVVEAGVGSPNSTAPGYWVYKPMSPIASSSGQSHGTSPPITPSHNFPQDVTRMMSQDRSSLNTNYVPNSDELTPRPPPLPPKEDLVPPAELPGQRLEDPAVEMPNSVGLGS</sequence>
<feature type="region of interest" description="Disordered" evidence="1">
    <location>
        <begin position="381"/>
        <end position="464"/>
    </location>
</feature>